<evidence type="ECO:0000313" key="3">
    <source>
        <dbReference type="Proteomes" id="UP000029725"/>
    </source>
</evidence>
<dbReference type="VEuPathDB" id="MicrosporidiaDB:DI09_105p20"/>
<comment type="caution">
    <text evidence="2">The sequence shown here is derived from an EMBL/GenBank/DDBJ whole genome shotgun (WGS) entry which is preliminary data.</text>
</comment>
<keyword evidence="3" id="KW-1185">Reference proteome</keyword>
<dbReference type="Proteomes" id="UP000029725">
    <property type="component" value="Unassembled WGS sequence"/>
</dbReference>
<feature type="compositionally biased region" description="Polar residues" evidence="1">
    <location>
        <begin position="1"/>
        <end position="17"/>
    </location>
</feature>
<dbReference type="GO" id="GO:0005847">
    <property type="term" value="C:mRNA cleavage and polyadenylation specificity factor complex"/>
    <property type="evidence" value="ECO:0007669"/>
    <property type="project" value="TreeGrafter"/>
</dbReference>
<feature type="region of interest" description="Disordered" evidence="1">
    <location>
        <begin position="1116"/>
        <end position="1135"/>
    </location>
</feature>
<protein>
    <submittedName>
        <fullName evidence="2">Uncharacterized protein</fullName>
    </submittedName>
</protein>
<evidence type="ECO:0000313" key="2">
    <source>
        <dbReference type="EMBL" id="KGG53189.1"/>
    </source>
</evidence>
<dbReference type="PANTHER" id="PTHR15245:SF20">
    <property type="entry name" value="SYMPLEKIN"/>
    <property type="match status" value="1"/>
</dbReference>
<evidence type="ECO:0000256" key="1">
    <source>
        <dbReference type="SAM" id="MobiDB-lite"/>
    </source>
</evidence>
<feature type="region of interest" description="Disordered" evidence="1">
    <location>
        <begin position="1"/>
        <end position="20"/>
    </location>
</feature>
<feature type="compositionally biased region" description="Polar residues" evidence="1">
    <location>
        <begin position="965"/>
        <end position="983"/>
    </location>
</feature>
<accession>A0A098VWC5</accession>
<dbReference type="HOGENOM" id="CLU_278494_0_0_1"/>
<dbReference type="AlphaFoldDB" id="A0A098VWC5"/>
<sequence>MSLSSNELASLVQQNPEPSEFEKEYEKIVDKYYKAIKKNKENEKKISALNGELTFYRSQELKNDGEKPHQESAFRFNSEFPIQESELWDQLSCRQSEPSCDGLNDLFKALSNLVDDFVEKLQIEINANPLIPLSPCFHVIRKSMASIFESTYSDLSLELILHMTNFRFPSQNLASPLYYLSVRFLSSIYEPILKKIVEDISNSENEDMDILFTSKLSLSEASALLGKLSVITKSILGYIRGDPFYEEYTFYVEQTINLSLRFVVRMAVLWPYVKNVLSKLNNSSIVQDYLTDTFLIDYVIESFRTPRKMFNNSYSSIIQHSIYELVTKLKSVKLNSSENALQISKKAKQRDTSTEAAGAIGLEPATSSSFLDSTIIQKTEFLLTKCVRINTNKMRLLPIDISKLPVFIVIEMLMNTFLSCTQQDLIFSNIITEDSLREKLFQLSEATKPSKPVSENLQSEDLSAQVNDQLEQQSPEQIKVSILSSLSDNIVQCTQSQLRCLSECPKEYLFWMQIVTRLSTVVDSIAKKDAGEDASFGKVFGYISESLLKFLSFPGSLNSERVTLALLWLHHEWYYKRFTRCDKRLEKIFNFIISSFCDEVKCSLVADNSYTNLEDQFENSTLESQVIKDTVALLLESRDANLLNLSYFLALSPIATANILQSNLYSVLSSAITSHHETSPQFDGTFQLGAEELSLRRLCYVLGVTCKLCKLRPKVRSFLVPVLLQFLTHRHKGYRHFSIHIILEKLMPSLEDKNEFFLLLLKDFALNQLRELSLDSTIMEKYYGHAPGEEVKKEQDSSARQCARSAIEAKSDLFFALCMRYPSFLCYFYDNWRVYFAEDVIEEGGVEGKAERDGEGQGEDAGIQVDQVEGDASTHRRKMSPLRQTILNIYNSQNRIELVNNVLRVYPIDHGNHGGNQDSPTWNYVHGAVAWGLRKGPGFGISTSFDCGRRKIAEKGIYGCRERTGGNSEHPNAQEHPSCNPQPTFGRIRHTDGIANYIAQPLLNHRHQAYCIGTCLFELKESFKQEVVLSSLQSLIDSITLPPSTVLDMVANFAVSFMKMIPVSLQIVIQLPKEQLAAAIAMEPELGSALKEFFKQQPSSFRNRFLWVIDLLSSSSCKSSSRSSSSKNTSKSKAH</sequence>
<gene>
    <name evidence="2" type="ORF">DI09_105p20</name>
</gene>
<dbReference type="RefSeq" id="XP_013239625.1">
    <property type="nucleotide sequence ID" value="XM_013384171.1"/>
</dbReference>
<feature type="region of interest" description="Disordered" evidence="1">
    <location>
        <begin position="963"/>
        <end position="983"/>
    </location>
</feature>
<feature type="region of interest" description="Disordered" evidence="1">
    <location>
        <begin position="847"/>
        <end position="877"/>
    </location>
</feature>
<dbReference type="InterPro" id="IPR021850">
    <property type="entry name" value="Symplekin/Pta1"/>
</dbReference>
<name>A0A098VWC5_9MICR</name>
<dbReference type="PANTHER" id="PTHR15245">
    <property type="entry name" value="SYMPLEKIN-RELATED"/>
    <property type="match status" value="1"/>
</dbReference>
<dbReference type="EMBL" id="JMKJ01000006">
    <property type="protein sequence ID" value="KGG53189.1"/>
    <property type="molecule type" value="Genomic_DNA"/>
</dbReference>
<reference evidence="2 3" key="1">
    <citation type="submission" date="2014-04" db="EMBL/GenBank/DDBJ databases">
        <title>A new species of microsporidia sheds light on the evolution of extreme parasitism.</title>
        <authorList>
            <person name="Haag K.L."/>
            <person name="James T.Y."/>
            <person name="Larsson R."/>
            <person name="Schaer T.M."/>
            <person name="Refardt D."/>
            <person name="Pombert J.-F."/>
            <person name="Ebert D."/>
        </authorList>
    </citation>
    <scope>NUCLEOTIDE SEQUENCE [LARGE SCALE GENOMIC DNA]</scope>
    <source>
        <strain evidence="2 3">UGP3</strain>
        <tissue evidence="2">Spores</tissue>
    </source>
</reference>
<dbReference type="GeneID" id="25257922"/>
<proteinExistence type="predicted"/>
<feature type="compositionally biased region" description="Low complexity" evidence="1">
    <location>
        <begin position="1116"/>
        <end position="1129"/>
    </location>
</feature>
<organism evidence="2 3">
    <name type="scientific">Mitosporidium daphniae</name>
    <dbReference type="NCBI Taxonomy" id="1485682"/>
    <lineage>
        <taxon>Eukaryota</taxon>
        <taxon>Fungi</taxon>
        <taxon>Fungi incertae sedis</taxon>
        <taxon>Microsporidia</taxon>
        <taxon>Mitosporidium</taxon>
    </lineage>
</organism>